<evidence type="ECO:0000256" key="4">
    <source>
        <dbReference type="ARBA" id="ARBA00041448"/>
    </source>
</evidence>
<sequence>GIERLYIVKPVASSRGRGIRLISKKEQLPDDHALVQRYIVHPFLINGLKFDLRMYVLVTSIDPLRVYLYPEGLVRFATHQYKPSCKNAKDRSMHLTNYSINR</sequence>
<dbReference type="GO" id="GO:0000226">
    <property type="term" value="P:microtubule cytoskeleton organization"/>
    <property type="evidence" value="ECO:0007669"/>
    <property type="project" value="TreeGrafter"/>
</dbReference>
<keyword evidence="7" id="KW-1185">Reference proteome</keyword>
<keyword evidence="2" id="KW-0547">Nucleotide-binding</keyword>
<comment type="caution">
    <text evidence="6">The sequence shown here is derived from an EMBL/GenBank/DDBJ whole genome shotgun (WGS) entry which is preliminary data.</text>
</comment>
<dbReference type="Proteomes" id="UP000265618">
    <property type="component" value="Unassembled WGS sequence"/>
</dbReference>
<dbReference type="GO" id="GO:0005524">
    <property type="term" value="F:ATP binding"/>
    <property type="evidence" value="ECO:0007669"/>
    <property type="project" value="UniProtKB-KW"/>
</dbReference>
<dbReference type="GO" id="GO:0036064">
    <property type="term" value="C:ciliary basal body"/>
    <property type="evidence" value="ECO:0007669"/>
    <property type="project" value="TreeGrafter"/>
</dbReference>
<protein>
    <recommendedName>
        <fullName evidence="4">Tubulin--tyrosine ligase-like protein 5</fullName>
    </recommendedName>
</protein>
<dbReference type="PROSITE" id="PS51221">
    <property type="entry name" value="TTL"/>
    <property type="match status" value="1"/>
</dbReference>
<accession>A0A9K3D692</accession>
<evidence type="ECO:0000313" key="7">
    <source>
        <dbReference type="Proteomes" id="UP000265618"/>
    </source>
</evidence>
<dbReference type="AlphaFoldDB" id="A0A9K3D692"/>
<evidence type="ECO:0000256" key="3">
    <source>
        <dbReference type="ARBA" id="ARBA00022840"/>
    </source>
</evidence>
<comment type="catalytic activity">
    <reaction evidence="5">
        <text>L-glutamyl-[protein] + L-glutamate + ATP = gamma-L-glutamyl-L-glutamyl-[protein] + ADP + phosphate + H(+)</text>
        <dbReference type="Rhea" id="RHEA:60144"/>
        <dbReference type="Rhea" id="RHEA-COMP:10208"/>
        <dbReference type="Rhea" id="RHEA-COMP:15517"/>
        <dbReference type="ChEBI" id="CHEBI:15378"/>
        <dbReference type="ChEBI" id="CHEBI:29973"/>
        <dbReference type="ChEBI" id="CHEBI:29985"/>
        <dbReference type="ChEBI" id="CHEBI:30616"/>
        <dbReference type="ChEBI" id="CHEBI:43474"/>
        <dbReference type="ChEBI" id="CHEBI:143622"/>
        <dbReference type="ChEBI" id="CHEBI:456216"/>
    </reaction>
    <physiologicalReaction direction="left-to-right" evidence="5">
        <dbReference type="Rhea" id="RHEA:60145"/>
    </physiologicalReaction>
</comment>
<dbReference type="EMBL" id="BDIP01005568">
    <property type="protein sequence ID" value="GIQ89913.1"/>
    <property type="molecule type" value="Genomic_DNA"/>
</dbReference>
<dbReference type="PANTHER" id="PTHR12241">
    <property type="entry name" value="TUBULIN POLYGLUTAMYLASE"/>
    <property type="match status" value="1"/>
</dbReference>
<organism evidence="6 7">
    <name type="scientific">Kipferlia bialata</name>
    <dbReference type="NCBI Taxonomy" id="797122"/>
    <lineage>
        <taxon>Eukaryota</taxon>
        <taxon>Metamonada</taxon>
        <taxon>Carpediemonas-like organisms</taxon>
        <taxon>Kipferlia</taxon>
    </lineage>
</organism>
<dbReference type="OrthoDB" id="202825at2759"/>
<dbReference type="PANTHER" id="PTHR12241:SF145">
    <property type="entry name" value="TUBULIN POLYGLUTAMYLASE TTLL5"/>
    <property type="match status" value="1"/>
</dbReference>
<reference evidence="6 7" key="1">
    <citation type="journal article" date="2018" name="PLoS ONE">
        <title>The draft genome of Kipferlia bialata reveals reductive genome evolution in fornicate parasites.</title>
        <authorList>
            <person name="Tanifuji G."/>
            <person name="Takabayashi S."/>
            <person name="Kume K."/>
            <person name="Takagi M."/>
            <person name="Nakayama T."/>
            <person name="Kamikawa R."/>
            <person name="Inagaki Y."/>
            <person name="Hashimoto T."/>
        </authorList>
    </citation>
    <scope>NUCLEOTIDE SEQUENCE [LARGE SCALE GENOMIC DNA]</scope>
    <source>
        <strain evidence="6">NY0173</strain>
    </source>
</reference>
<dbReference type="GO" id="GO:0070740">
    <property type="term" value="F:tubulin-glutamic acid ligase activity"/>
    <property type="evidence" value="ECO:0007669"/>
    <property type="project" value="TreeGrafter"/>
</dbReference>
<dbReference type="GO" id="GO:0015631">
    <property type="term" value="F:tubulin binding"/>
    <property type="evidence" value="ECO:0007669"/>
    <property type="project" value="TreeGrafter"/>
</dbReference>
<evidence type="ECO:0000313" key="6">
    <source>
        <dbReference type="EMBL" id="GIQ89913.1"/>
    </source>
</evidence>
<proteinExistence type="predicted"/>
<feature type="non-terminal residue" evidence="6">
    <location>
        <position position="1"/>
    </location>
</feature>
<evidence type="ECO:0000256" key="1">
    <source>
        <dbReference type="ARBA" id="ARBA00022598"/>
    </source>
</evidence>
<name>A0A9K3D692_9EUKA</name>
<keyword evidence="3" id="KW-0067">ATP-binding</keyword>
<keyword evidence="1" id="KW-0436">Ligase</keyword>
<evidence type="ECO:0000256" key="2">
    <source>
        <dbReference type="ARBA" id="ARBA00022741"/>
    </source>
</evidence>
<dbReference type="SUPFAM" id="SSF56059">
    <property type="entry name" value="Glutathione synthetase ATP-binding domain-like"/>
    <property type="match status" value="1"/>
</dbReference>
<dbReference type="Gene3D" id="3.30.470.20">
    <property type="entry name" value="ATP-grasp fold, B domain"/>
    <property type="match status" value="1"/>
</dbReference>
<evidence type="ECO:0000256" key="5">
    <source>
        <dbReference type="ARBA" id="ARBA00049274"/>
    </source>
</evidence>
<dbReference type="InterPro" id="IPR004344">
    <property type="entry name" value="TTL/TTLL_fam"/>
</dbReference>
<dbReference type="Pfam" id="PF03133">
    <property type="entry name" value="TTL"/>
    <property type="match status" value="1"/>
</dbReference>
<gene>
    <name evidence="6" type="ORF">KIPB_012522</name>
</gene>